<evidence type="ECO:0000256" key="3">
    <source>
        <dbReference type="ARBA" id="ARBA00022722"/>
    </source>
</evidence>
<keyword evidence="1" id="KW-0597">Phosphoprotein</keyword>
<dbReference type="EMBL" id="JAMZEL010000003">
    <property type="protein sequence ID" value="MCP1382749.1"/>
    <property type="molecule type" value="Genomic_DNA"/>
</dbReference>
<reference evidence="6 7" key="1">
    <citation type="submission" date="2022-06" db="EMBL/GenBank/DDBJ databases">
        <title>Runella sp. S5 genome sequencing.</title>
        <authorList>
            <person name="Park S."/>
        </authorList>
    </citation>
    <scope>NUCLEOTIDE SEQUENCE [LARGE SCALE GENOMIC DNA]</scope>
    <source>
        <strain evidence="6 7">S5</strain>
    </source>
</reference>
<gene>
    <name evidence="6" type="ORF">NCI00_09960</name>
</gene>
<name>A0ABT1FLV6_9BACT</name>
<organism evidence="6 7">
    <name type="scientific">Runella salmonicolor</name>
    <dbReference type="NCBI Taxonomy" id="2950278"/>
    <lineage>
        <taxon>Bacteria</taxon>
        <taxon>Pseudomonadati</taxon>
        <taxon>Bacteroidota</taxon>
        <taxon>Cytophagia</taxon>
        <taxon>Cytophagales</taxon>
        <taxon>Spirosomataceae</taxon>
        <taxon>Runella</taxon>
    </lineage>
</organism>
<dbReference type="PANTHER" id="PTHR34139:SF1">
    <property type="entry name" value="RNASE MJ1380-RELATED"/>
    <property type="match status" value="1"/>
</dbReference>
<evidence type="ECO:0000256" key="2">
    <source>
        <dbReference type="ARBA" id="ARBA00022649"/>
    </source>
</evidence>
<evidence type="ECO:0000256" key="1">
    <source>
        <dbReference type="ARBA" id="ARBA00022553"/>
    </source>
</evidence>
<evidence type="ECO:0000256" key="5">
    <source>
        <dbReference type="ARBA" id="ARBA00022801"/>
    </source>
</evidence>
<dbReference type="Pfam" id="PF01934">
    <property type="entry name" value="HepT-like"/>
    <property type="match status" value="1"/>
</dbReference>
<accession>A0ABT1FLV6</accession>
<dbReference type="SUPFAM" id="SSF81593">
    <property type="entry name" value="Nucleotidyltransferase substrate binding subunit/domain"/>
    <property type="match status" value="1"/>
</dbReference>
<dbReference type="Proteomes" id="UP001204772">
    <property type="component" value="Unassembled WGS sequence"/>
</dbReference>
<evidence type="ECO:0000256" key="4">
    <source>
        <dbReference type="ARBA" id="ARBA00022741"/>
    </source>
</evidence>
<evidence type="ECO:0000313" key="7">
    <source>
        <dbReference type="Proteomes" id="UP001204772"/>
    </source>
</evidence>
<comment type="caution">
    <text evidence="6">The sequence shown here is derived from an EMBL/GenBank/DDBJ whole genome shotgun (WGS) entry which is preliminary data.</text>
</comment>
<dbReference type="InterPro" id="IPR051813">
    <property type="entry name" value="HepT_RNase_toxin"/>
</dbReference>
<keyword evidence="7" id="KW-1185">Reference proteome</keyword>
<protein>
    <submittedName>
        <fullName evidence="6">DUF86 domain-containing protein</fullName>
    </submittedName>
</protein>
<keyword evidence="4" id="KW-0547">Nucleotide-binding</keyword>
<dbReference type="PANTHER" id="PTHR34139">
    <property type="entry name" value="UPF0331 PROTEIN MJ0127"/>
    <property type="match status" value="1"/>
</dbReference>
<dbReference type="RefSeq" id="WP_253527012.1">
    <property type="nucleotide sequence ID" value="NZ_JAMZEL010000003.1"/>
</dbReference>
<keyword evidence="5" id="KW-0378">Hydrolase</keyword>
<sequence length="111" mass="13118">MRDDRVYLKDIIESIELIFSYIGDNSDYEFSQNLLIQDAVYRRFEIIGEASGNVSEELRQAYPEIEWRLMKAMRNKLSHEYFGISSHTIYNTIKQNLPPLLGKLQHIYLSL</sequence>
<dbReference type="InterPro" id="IPR008201">
    <property type="entry name" value="HepT-like"/>
</dbReference>
<proteinExistence type="predicted"/>
<keyword evidence="2" id="KW-1277">Toxin-antitoxin system</keyword>
<keyword evidence="3" id="KW-0540">Nuclease</keyword>
<evidence type="ECO:0000313" key="6">
    <source>
        <dbReference type="EMBL" id="MCP1382749.1"/>
    </source>
</evidence>